<reference evidence="1 2" key="1">
    <citation type="submission" date="2020-05" db="EMBL/GenBank/DDBJ databases">
        <authorList>
            <person name="Piligrimova E."/>
            <person name="Kazantseva O."/>
            <person name="Skorynina A."/>
            <person name="Shadrin A."/>
        </authorList>
    </citation>
    <scope>NUCLEOTIDE SEQUENCE [LARGE SCALE GENOMIC DNA]</scope>
</reference>
<name>A0A6M9Z7B7_9CAUD</name>
<sequence length="121" mass="14154">MEFKKGKSFKKLKTVKDFQTGEEENIVNKVIDEAINQYAEEVEQAIEAEMVRIAKEYGYEIPEKPTIEDAKRLDEQMKQDGFEIVLEQETKNDPEKGKYIYSVTISVKQIHTTIDFDIEEE</sequence>
<dbReference type="EMBL" id="MT422786">
    <property type="protein sequence ID" value="QKN88225.1"/>
    <property type="molecule type" value="Genomic_DNA"/>
</dbReference>
<proteinExistence type="predicted"/>
<dbReference type="Proteomes" id="UP000509405">
    <property type="component" value="Segment"/>
</dbReference>
<evidence type="ECO:0000313" key="1">
    <source>
        <dbReference type="EMBL" id="QKN88225.1"/>
    </source>
</evidence>
<gene>
    <name evidence="1" type="ORF">Novomoskovsk_37</name>
</gene>
<accession>A0A6M9Z7B7</accession>
<evidence type="ECO:0000313" key="2">
    <source>
        <dbReference type="Proteomes" id="UP000509405"/>
    </source>
</evidence>
<protein>
    <submittedName>
        <fullName evidence="1">Uncharacterized protein</fullName>
    </submittedName>
</protein>
<keyword evidence="2" id="KW-1185">Reference proteome</keyword>
<organism evidence="1 2">
    <name type="scientific">Bacillus phage Novomoskovsk</name>
    <dbReference type="NCBI Taxonomy" id="2736258"/>
    <lineage>
        <taxon>Viruses</taxon>
        <taxon>Duplodnaviria</taxon>
        <taxon>Heunggongvirae</taxon>
        <taxon>Uroviricota</taxon>
        <taxon>Caudoviricetes</taxon>
        <taxon>Ehrlichviridae</taxon>
        <taxon>Andromedavirus</taxon>
        <taxon>Andromedavirus novomoskovsk</taxon>
    </lineage>
</organism>